<evidence type="ECO:0008006" key="3">
    <source>
        <dbReference type="Google" id="ProtNLM"/>
    </source>
</evidence>
<reference evidence="1" key="1">
    <citation type="submission" date="2022-10" db="EMBL/GenBank/DDBJ databases">
        <title>Chryseobacterium babae sp. nov. isolated from the gut of the beetle Oryctes rhinoceros, and Chryseobacterium kimseyorum sp. nov., isolated from a stick insect rearing cage.</title>
        <authorList>
            <person name="Shelomi M."/>
            <person name="Han C.-J."/>
            <person name="Chen W.-M."/>
            <person name="Chen H.-K."/>
            <person name="Liaw S.-J."/>
            <person name="Muhle E."/>
            <person name="Clermont D."/>
        </authorList>
    </citation>
    <scope>NUCLEOTIDE SEQUENCE</scope>
    <source>
        <strain evidence="1">09-1422</strain>
    </source>
</reference>
<protein>
    <recommendedName>
        <fullName evidence="3">Cytochrome c domain-containing protein</fullName>
    </recommendedName>
</protein>
<accession>A0ABT3I2M3</accession>
<keyword evidence="2" id="KW-1185">Reference proteome</keyword>
<dbReference type="EMBL" id="JAPDHW010000014">
    <property type="protein sequence ID" value="MCW3170150.1"/>
    <property type="molecule type" value="Genomic_DNA"/>
</dbReference>
<name>A0ABT3I2M3_9FLAO</name>
<evidence type="ECO:0000313" key="1">
    <source>
        <dbReference type="EMBL" id="MCW3170150.1"/>
    </source>
</evidence>
<dbReference type="RefSeq" id="WP_264751309.1">
    <property type="nucleotide sequence ID" value="NZ_JAPDHW010000014.1"/>
</dbReference>
<evidence type="ECO:0000313" key="2">
    <source>
        <dbReference type="Proteomes" id="UP001163731"/>
    </source>
</evidence>
<comment type="caution">
    <text evidence="1">The sequence shown here is derived from an EMBL/GenBank/DDBJ whole genome shotgun (WGS) entry which is preliminary data.</text>
</comment>
<organism evidence="1 2">
    <name type="scientific">Chryseobacterium kimseyorum</name>
    <dbReference type="NCBI Taxonomy" id="2984028"/>
    <lineage>
        <taxon>Bacteria</taxon>
        <taxon>Pseudomonadati</taxon>
        <taxon>Bacteroidota</taxon>
        <taxon>Flavobacteriia</taxon>
        <taxon>Flavobacteriales</taxon>
        <taxon>Weeksellaceae</taxon>
        <taxon>Chryseobacterium group</taxon>
        <taxon>Chryseobacterium</taxon>
    </lineage>
</organism>
<proteinExistence type="predicted"/>
<dbReference type="Proteomes" id="UP001163731">
    <property type="component" value="Unassembled WGS sequence"/>
</dbReference>
<gene>
    <name evidence="1" type="ORF">OMO38_16610</name>
</gene>
<sequence length="239" mass="27571">MSIPNHSLLFFLFFAFACKEEKSVPKEFKVGKISFEYPSNWKLVEPQTIDSYYSFITNKKDTIFIEYGSNSNKMYRNALNDNLFKQITAAGREIVIEIPKSEYGSYAVYIPKIDSQTSTVINSTKSDKSEELSKIFSSIRLENHNFSKALDIGKVKYVGRSTGTGITHYENNCLSCHSEFNTVIGPPLDQKFILSKDRRWLTDYLYTTKKNDDLGIQCFQFSKKDSIIVEELVKYLKQK</sequence>